<evidence type="ECO:0000256" key="1">
    <source>
        <dbReference type="SAM" id="MobiDB-lite"/>
    </source>
</evidence>
<dbReference type="OrthoDB" id="275278at2759"/>
<evidence type="ECO:0000313" key="2">
    <source>
        <dbReference type="EMBL" id="MQL77670.1"/>
    </source>
</evidence>
<accession>A0A843U6Q4</accession>
<name>A0A843U6Q4_COLES</name>
<comment type="caution">
    <text evidence="2">The sequence shown here is derived from an EMBL/GenBank/DDBJ whole genome shotgun (WGS) entry which is preliminary data.</text>
</comment>
<evidence type="ECO:0000313" key="3">
    <source>
        <dbReference type="Proteomes" id="UP000652761"/>
    </source>
</evidence>
<dbReference type="EMBL" id="NMUH01000360">
    <property type="protein sequence ID" value="MQL77670.1"/>
    <property type="molecule type" value="Genomic_DNA"/>
</dbReference>
<dbReference type="AlphaFoldDB" id="A0A843U6Q4"/>
<gene>
    <name evidence="2" type="ORF">Taro_010085</name>
</gene>
<reference evidence="2" key="1">
    <citation type="submission" date="2017-07" db="EMBL/GenBank/DDBJ databases">
        <title>Taro Niue Genome Assembly and Annotation.</title>
        <authorList>
            <person name="Atibalentja N."/>
            <person name="Keating K."/>
            <person name="Fields C.J."/>
        </authorList>
    </citation>
    <scope>NUCLEOTIDE SEQUENCE</scope>
    <source>
        <strain evidence="2">Niue_2</strain>
        <tissue evidence="2">Leaf</tissue>
    </source>
</reference>
<proteinExistence type="predicted"/>
<feature type="compositionally biased region" description="Polar residues" evidence="1">
    <location>
        <begin position="102"/>
        <end position="116"/>
    </location>
</feature>
<dbReference type="Proteomes" id="UP000652761">
    <property type="component" value="Unassembled WGS sequence"/>
</dbReference>
<sequence length="511" mass="57520">MVVMALGHPSSQTRNRYGEYLQQHRGASSFWPTEGEKVGVPPSTAREAMSLARSVHFLGHNKALAITSCLFACWFLCLSSPFSLGQLGQTRFNAKGGRGLTGQRNTHASSRGSQRSGDPEISEKQNVHSSLLAITVGQLPLLRFLACAQDHSEACHPIPDPHLHSFSHTSCTNSHSNFSFYLSTLCPNHTPTQSESVSNYEMEGFVRKLLAESLSLSKPHSLQNYCKLPNAYFPSGFKAMKYRKYDGTSDPQFHLAGFLMDSHSWLYDRVLMVHLFQQSLEEEALRGSIYLSSRPLSIHFSYQEFIDLNRLLWYRGIPRNRCRLRYGTPECQSAICKLQEFKKHRSRYWRSKRTLHSSLLASADDNVTVNGASQPTYSGELEGTGVKFEESLEDDDTSSRLVQALHDAARAIEMAITEHSSSVKSSWFSKAWIGVDKNAWIKTFSYQLGSSTISITHLQYVDDTILFLTDEDQQLVDTKLMLEVLQEVTGLKVSYTKSLMAGVTMEEQNIR</sequence>
<keyword evidence="3" id="KW-1185">Reference proteome</keyword>
<organism evidence="2 3">
    <name type="scientific">Colocasia esculenta</name>
    <name type="common">Wild taro</name>
    <name type="synonym">Arum esculentum</name>
    <dbReference type="NCBI Taxonomy" id="4460"/>
    <lineage>
        <taxon>Eukaryota</taxon>
        <taxon>Viridiplantae</taxon>
        <taxon>Streptophyta</taxon>
        <taxon>Embryophyta</taxon>
        <taxon>Tracheophyta</taxon>
        <taxon>Spermatophyta</taxon>
        <taxon>Magnoliopsida</taxon>
        <taxon>Liliopsida</taxon>
        <taxon>Araceae</taxon>
        <taxon>Aroideae</taxon>
        <taxon>Colocasieae</taxon>
        <taxon>Colocasia</taxon>
    </lineage>
</organism>
<protein>
    <submittedName>
        <fullName evidence="2">Uncharacterized protein</fullName>
    </submittedName>
</protein>
<feature type="region of interest" description="Disordered" evidence="1">
    <location>
        <begin position="95"/>
        <end position="124"/>
    </location>
</feature>